<reference evidence="3" key="1">
    <citation type="journal article" date="2019" name="Int. J. Syst. Evol. Microbiol.">
        <title>The Global Catalogue of Microorganisms (GCM) 10K type strain sequencing project: providing services to taxonomists for standard genome sequencing and annotation.</title>
        <authorList>
            <consortium name="The Broad Institute Genomics Platform"/>
            <consortium name="The Broad Institute Genome Sequencing Center for Infectious Disease"/>
            <person name="Wu L."/>
            <person name="Ma J."/>
        </authorList>
    </citation>
    <scope>NUCLEOTIDE SEQUENCE [LARGE SCALE GENOMIC DNA]</scope>
    <source>
        <strain evidence="3">KCTC 52366</strain>
    </source>
</reference>
<comment type="caution">
    <text evidence="2">The sequence shown here is derived from an EMBL/GenBank/DDBJ whole genome shotgun (WGS) entry which is preliminary data.</text>
</comment>
<feature type="signal peptide" evidence="1">
    <location>
        <begin position="1"/>
        <end position="18"/>
    </location>
</feature>
<dbReference type="RefSeq" id="WP_275632697.1">
    <property type="nucleotide sequence ID" value="NZ_JARGYD010000003.1"/>
</dbReference>
<keyword evidence="1" id="KW-0732">Signal</keyword>
<protein>
    <submittedName>
        <fullName evidence="2">DUF4864 domain-containing protein</fullName>
    </submittedName>
</protein>
<evidence type="ECO:0000256" key="1">
    <source>
        <dbReference type="SAM" id="SignalP"/>
    </source>
</evidence>
<keyword evidence="3" id="KW-1185">Reference proteome</keyword>
<gene>
    <name evidence="2" type="ORF">ACFOGP_23700</name>
</gene>
<evidence type="ECO:0000313" key="3">
    <source>
        <dbReference type="Proteomes" id="UP001595632"/>
    </source>
</evidence>
<name>A0ABV7GZK9_9RHOB</name>
<evidence type="ECO:0000313" key="2">
    <source>
        <dbReference type="EMBL" id="MFC3145748.1"/>
    </source>
</evidence>
<dbReference type="Pfam" id="PF16156">
    <property type="entry name" value="DUF4864"/>
    <property type="match status" value="1"/>
</dbReference>
<dbReference type="InterPro" id="IPR032347">
    <property type="entry name" value="DUF4864"/>
</dbReference>
<feature type="chain" id="PRO_5046909593" evidence="1">
    <location>
        <begin position="19"/>
        <end position="131"/>
    </location>
</feature>
<proteinExistence type="predicted"/>
<sequence>MKFIITAIFLSFAAAANAQDAEIQGVIDQQFEAFKADDVDEAFSFASPNIQRLFRTPEMFGMMVQRGYPMVWRPGDVRYLALEERDGQLVQRVLITDARGAVHALEYTMIEGADGWRIDGVVLLPAPDVAA</sequence>
<dbReference type="EMBL" id="JBHRTB010000010">
    <property type="protein sequence ID" value="MFC3145748.1"/>
    <property type="molecule type" value="Genomic_DNA"/>
</dbReference>
<organism evidence="2 3">
    <name type="scientific">Psychromarinibacter halotolerans</name>
    <dbReference type="NCBI Taxonomy" id="1775175"/>
    <lineage>
        <taxon>Bacteria</taxon>
        <taxon>Pseudomonadati</taxon>
        <taxon>Pseudomonadota</taxon>
        <taxon>Alphaproteobacteria</taxon>
        <taxon>Rhodobacterales</taxon>
        <taxon>Paracoccaceae</taxon>
        <taxon>Psychromarinibacter</taxon>
    </lineage>
</organism>
<dbReference type="Proteomes" id="UP001595632">
    <property type="component" value="Unassembled WGS sequence"/>
</dbReference>
<accession>A0ABV7GZK9</accession>